<dbReference type="Pfam" id="PF00072">
    <property type="entry name" value="Response_reg"/>
    <property type="match status" value="1"/>
</dbReference>
<dbReference type="EMBL" id="JACYGY010000001">
    <property type="protein sequence ID" value="MBE9462153.1"/>
    <property type="molecule type" value="Genomic_DNA"/>
</dbReference>
<dbReference type="InterPro" id="IPR001789">
    <property type="entry name" value="Sig_transdc_resp-reg_receiver"/>
</dbReference>
<sequence>MKKILIIEDDEDMLELLKIVFRDSGHDVIYSRVVLSTDYIQILHPDLILLDVRLNGVSDSGAYLCKQLKTAGETKNLPVVLVSAEYNLAEIASECQADMYLKKPYELTTLMSQVNKYLS</sequence>
<dbReference type="Gene3D" id="3.40.50.2300">
    <property type="match status" value="1"/>
</dbReference>
<feature type="domain" description="Response regulatory" evidence="3">
    <location>
        <begin position="3"/>
        <end position="118"/>
    </location>
</feature>
<evidence type="ECO:0000259" key="3">
    <source>
        <dbReference type="PROSITE" id="PS50110"/>
    </source>
</evidence>
<name>A0ABR9W9S1_9BACT</name>
<dbReference type="InterPro" id="IPR050595">
    <property type="entry name" value="Bact_response_regulator"/>
</dbReference>
<dbReference type="PROSITE" id="PS50110">
    <property type="entry name" value="RESPONSE_REGULATORY"/>
    <property type="match status" value="1"/>
</dbReference>
<feature type="modified residue" description="4-aspartylphosphate" evidence="2">
    <location>
        <position position="51"/>
    </location>
</feature>
<dbReference type="SUPFAM" id="SSF52172">
    <property type="entry name" value="CheY-like"/>
    <property type="match status" value="1"/>
</dbReference>
<dbReference type="InterPro" id="IPR011006">
    <property type="entry name" value="CheY-like_superfamily"/>
</dbReference>
<keyword evidence="1 2" id="KW-0597">Phosphoprotein</keyword>
<dbReference type="CDD" id="cd00156">
    <property type="entry name" value="REC"/>
    <property type="match status" value="1"/>
</dbReference>
<organism evidence="4 5">
    <name type="scientific">Dyadobacter subterraneus</name>
    <dbReference type="NCBI Taxonomy" id="2773304"/>
    <lineage>
        <taxon>Bacteria</taxon>
        <taxon>Pseudomonadati</taxon>
        <taxon>Bacteroidota</taxon>
        <taxon>Cytophagia</taxon>
        <taxon>Cytophagales</taxon>
        <taxon>Spirosomataceae</taxon>
        <taxon>Dyadobacter</taxon>
    </lineage>
</organism>
<keyword evidence="5" id="KW-1185">Reference proteome</keyword>
<dbReference type="SMART" id="SM00448">
    <property type="entry name" value="REC"/>
    <property type="match status" value="1"/>
</dbReference>
<reference evidence="5" key="1">
    <citation type="submission" date="2023-07" db="EMBL/GenBank/DDBJ databases">
        <title>Dyadobacter sp. nov 'subterranea' isolated from contaminted grondwater.</title>
        <authorList>
            <person name="Szabo I."/>
            <person name="Al-Omari J."/>
            <person name="Szerdahelyi S.G."/>
            <person name="Rado J."/>
        </authorList>
    </citation>
    <scope>NUCLEOTIDE SEQUENCE [LARGE SCALE GENOMIC DNA]</scope>
    <source>
        <strain evidence="5">UP-52</strain>
    </source>
</reference>
<dbReference type="RefSeq" id="WP_194120376.1">
    <property type="nucleotide sequence ID" value="NZ_JACYGY010000001.1"/>
</dbReference>
<comment type="caution">
    <text evidence="4">The sequence shown here is derived from an EMBL/GenBank/DDBJ whole genome shotgun (WGS) entry which is preliminary data.</text>
</comment>
<proteinExistence type="predicted"/>
<gene>
    <name evidence="4" type="ORF">IEE83_09695</name>
</gene>
<evidence type="ECO:0000313" key="4">
    <source>
        <dbReference type="EMBL" id="MBE9462153.1"/>
    </source>
</evidence>
<dbReference type="Proteomes" id="UP000634134">
    <property type="component" value="Unassembled WGS sequence"/>
</dbReference>
<accession>A0ABR9W9S1</accession>
<evidence type="ECO:0000313" key="5">
    <source>
        <dbReference type="Proteomes" id="UP000634134"/>
    </source>
</evidence>
<dbReference type="PANTHER" id="PTHR44591:SF3">
    <property type="entry name" value="RESPONSE REGULATORY DOMAIN-CONTAINING PROTEIN"/>
    <property type="match status" value="1"/>
</dbReference>
<evidence type="ECO:0000256" key="1">
    <source>
        <dbReference type="ARBA" id="ARBA00022553"/>
    </source>
</evidence>
<dbReference type="PANTHER" id="PTHR44591">
    <property type="entry name" value="STRESS RESPONSE REGULATOR PROTEIN 1"/>
    <property type="match status" value="1"/>
</dbReference>
<evidence type="ECO:0000256" key="2">
    <source>
        <dbReference type="PROSITE-ProRule" id="PRU00169"/>
    </source>
</evidence>
<protein>
    <submittedName>
        <fullName evidence="4">Response regulator</fullName>
    </submittedName>
</protein>